<dbReference type="Gene3D" id="1.25.40.10">
    <property type="entry name" value="Tetratricopeptide repeat domain"/>
    <property type="match status" value="1"/>
</dbReference>
<gene>
    <name evidence="2" type="ORF">PRLR5076_15310</name>
</gene>
<evidence type="ECO:0000256" key="1">
    <source>
        <dbReference type="PROSITE-ProRule" id="PRU00339"/>
    </source>
</evidence>
<organism evidence="2 3">
    <name type="scientific">Prevotella lacticifex</name>
    <dbReference type="NCBI Taxonomy" id="2854755"/>
    <lineage>
        <taxon>Bacteria</taxon>
        <taxon>Pseudomonadati</taxon>
        <taxon>Bacteroidota</taxon>
        <taxon>Bacteroidia</taxon>
        <taxon>Bacteroidales</taxon>
        <taxon>Prevotellaceae</taxon>
        <taxon>Prevotella</taxon>
    </lineage>
</organism>
<evidence type="ECO:0000313" key="2">
    <source>
        <dbReference type="EMBL" id="GJG58680.1"/>
    </source>
</evidence>
<dbReference type="AlphaFoldDB" id="A0A9R1CY42"/>
<dbReference type="Proteomes" id="UP000825483">
    <property type="component" value="Unassembled WGS sequence"/>
</dbReference>
<evidence type="ECO:0000313" key="3">
    <source>
        <dbReference type="Proteomes" id="UP000825483"/>
    </source>
</evidence>
<accession>A0A9R1CY42</accession>
<dbReference type="SUPFAM" id="SSF48452">
    <property type="entry name" value="TPR-like"/>
    <property type="match status" value="1"/>
</dbReference>
<keyword evidence="3" id="KW-1185">Reference proteome</keyword>
<dbReference type="InterPro" id="IPR019734">
    <property type="entry name" value="TPR_rpt"/>
</dbReference>
<reference evidence="2" key="1">
    <citation type="journal article" date="2022" name="Int. J. Syst. Evol. Microbiol.">
        <title>Prevotella lacticifex sp. nov., isolated from the rumen of cows.</title>
        <authorList>
            <person name="Shinkai T."/>
            <person name="Ikeyama N."/>
            <person name="Kumagai M."/>
            <person name="Ohmori H."/>
            <person name="Sakamoto M."/>
            <person name="Ohkuma M."/>
            <person name="Mitsumori M."/>
        </authorList>
    </citation>
    <scope>NUCLEOTIDE SEQUENCE</scope>
    <source>
        <strain evidence="2">R5076</strain>
    </source>
</reference>
<dbReference type="InterPro" id="IPR011990">
    <property type="entry name" value="TPR-like_helical_dom_sf"/>
</dbReference>
<protein>
    <recommendedName>
        <fullName evidence="4">Tetratricopeptide repeat protein</fullName>
    </recommendedName>
</protein>
<sequence length="355" mass="40930">MMAFAASAQSGNPKKNAEKMSQRAQGIYYEVENESAADSVRYFRNVMDCVEYSLESDNYDRMPDGAGVTKLRHESDNFKRVAKLRPLLIDAGLYLAGHHYRQDGINAWKLYIKASESPLMKADNKNDETALAAFYIAQTSLLERNYKAADRYADIAMRDDDIAQDAAEIKARCMHDQMVTHEDSAKYLSVVAELYRSDPSNSTYFAWLMQFYGRENRSFNLENFIDDQLQRFPKSPIPWILKGETAMHAKRWNEAVDAYKHADELDPKQVPVIYNIGVCLMDWALETGRQGTKDHDPDTKEKVANLNAQARNYLERVQVMDPHRDKVDWVTPLYRIYVMLGDEIKAEELKPLVRR</sequence>
<evidence type="ECO:0008006" key="4">
    <source>
        <dbReference type="Google" id="ProtNLM"/>
    </source>
</evidence>
<name>A0A9R1CY42_9BACT</name>
<dbReference type="PROSITE" id="PS50005">
    <property type="entry name" value="TPR"/>
    <property type="match status" value="1"/>
</dbReference>
<dbReference type="EMBL" id="BPUB01000001">
    <property type="protein sequence ID" value="GJG58680.1"/>
    <property type="molecule type" value="Genomic_DNA"/>
</dbReference>
<proteinExistence type="predicted"/>
<keyword evidence="1" id="KW-0802">TPR repeat</keyword>
<comment type="caution">
    <text evidence="2">The sequence shown here is derived from an EMBL/GenBank/DDBJ whole genome shotgun (WGS) entry which is preliminary data.</text>
</comment>
<feature type="repeat" description="TPR" evidence="1">
    <location>
        <begin position="236"/>
        <end position="269"/>
    </location>
</feature>